<dbReference type="EMBL" id="CP002467">
    <property type="protein sequence ID" value="ADV81512.1"/>
    <property type="molecule type" value="Genomic_DNA"/>
</dbReference>
<dbReference type="AlphaFoldDB" id="E8V5H8"/>
<accession>E8V5H8</accession>
<dbReference type="PANTHER" id="PTHR46623">
    <property type="entry name" value="CARBOXYMETHYLENEBUTENOLIDASE-RELATED"/>
    <property type="match status" value="1"/>
</dbReference>
<protein>
    <submittedName>
        <fullName evidence="2">Carboxymethylenebutenolidase</fullName>
    </submittedName>
</protein>
<evidence type="ECO:0000313" key="3">
    <source>
        <dbReference type="Proteomes" id="UP000006844"/>
    </source>
</evidence>
<dbReference type="InterPro" id="IPR029058">
    <property type="entry name" value="AB_hydrolase_fold"/>
</dbReference>
<dbReference type="Gene3D" id="3.40.50.1820">
    <property type="entry name" value="alpha/beta hydrolase"/>
    <property type="match status" value="1"/>
</dbReference>
<name>E8V5H8_TERSS</name>
<dbReference type="GO" id="GO:0016787">
    <property type="term" value="F:hydrolase activity"/>
    <property type="evidence" value="ECO:0007669"/>
    <property type="project" value="InterPro"/>
</dbReference>
<gene>
    <name evidence="2" type="ordered locus">AciPR4_0678</name>
</gene>
<keyword evidence="3" id="KW-1185">Reference proteome</keyword>
<reference evidence="2 3" key="1">
    <citation type="journal article" date="2012" name="Stand. Genomic Sci.">
        <title>Complete genome sequence of Terriglobus saanensis type strain SP1PR4(T), an Acidobacteria from tundra soil.</title>
        <authorList>
            <person name="Rawat S.R."/>
            <person name="Mannisto M.K."/>
            <person name="Starovoytov V."/>
            <person name="Goodwin L."/>
            <person name="Nolan M."/>
            <person name="Hauser L."/>
            <person name="Land M."/>
            <person name="Davenport K.W."/>
            <person name="Woyke T."/>
            <person name="Haggblom M.M."/>
        </authorList>
    </citation>
    <scope>NUCLEOTIDE SEQUENCE</scope>
    <source>
        <strain evidence="3">ATCC BAA-1853 / DSM 23119 / SP1PR4</strain>
    </source>
</reference>
<dbReference type="RefSeq" id="WP_013567245.1">
    <property type="nucleotide sequence ID" value="NC_014963.1"/>
</dbReference>
<proteinExistence type="predicted"/>
<sequence length="263" mass="28566">MRRFLIGLFFVAATLQAQTHDHGGMLGTQMNSTNTKGMVVSFKSGGETVQAEMFVAMGKQRAATPVLLLIPEWWGLNDWVREQARTFAAAGYTAIAVDLYRGQVATDAETAHELMRGLPHDRALRDLDGALEFVHKTVGAGAKVGVVGWCMGGGYAIDFAVAQPNLQAVVVNYGALPTDKTTLAKIQAPVLGNFGALDKGITPAMVDEFTASMKELHKDVDVKEYPDTGHAFQNEDNKTGYNAADAMDARRRTMLFLNSQLKR</sequence>
<evidence type="ECO:0000313" key="2">
    <source>
        <dbReference type="EMBL" id="ADV81512.1"/>
    </source>
</evidence>
<dbReference type="STRING" id="401053.AciPR4_0678"/>
<dbReference type="Proteomes" id="UP000006844">
    <property type="component" value="Chromosome"/>
</dbReference>
<dbReference type="OrthoDB" id="9771666at2"/>
<dbReference type="InterPro" id="IPR002925">
    <property type="entry name" value="Dienelactn_hydro"/>
</dbReference>
<dbReference type="InterPro" id="IPR051049">
    <property type="entry name" value="Dienelactone_hydrolase-like"/>
</dbReference>
<feature type="domain" description="Dienelactone hydrolase" evidence="1">
    <location>
        <begin position="58"/>
        <end position="259"/>
    </location>
</feature>
<dbReference type="PANTHER" id="PTHR46623:SF7">
    <property type="entry name" value="CARBOXYMETHYLENEBUTENOLIDASE"/>
    <property type="match status" value="1"/>
</dbReference>
<organism evidence="2 3">
    <name type="scientific">Terriglobus saanensis (strain ATCC BAA-1853 / DSM 23119 / SP1PR4)</name>
    <dbReference type="NCBI Taxonomy" id="401053"/>
    <lineage>
        <taxon>Bacteria</taxon>
        <taxon>Pseudomonadati</taxon>
        <taxon>Acidobacteriota</taxon>
        <taxon>Terriglobia</taxon>
        <taxon>Terriglobales</taxon>
        <taxon>Acidobacteriaceae</taxon>
        <taxon>Terriglobus</taxon>
    </lineage>
</organism>
<dbReference type="HOGENOM" id="CLU_054590_7_2_0"/>
<dbReference type="KEGG" id="tsa:AciPR4_0678"/>
<dbReference type="Pfam" id="PF01738">
    <property type="entry name" value="DLH"/>
    <property type="match status" value="1"/>
</dbReference>
<dbReference type="SUPFAM" id="SSF53474">
    <property type="entry name" value="alpha/beta-Hydrolases"/>
    <property type="match status" value="1"/>
</dbReference>
<evidence type="ECO:0000259" key="1">
    <source>
        <dbReference type="Pfam" id="PF01738"/>
    </source>
</evidence>
<dbReference type="eggNOG" id="COG0412">
    <property type="taxonomic scope" value="Bacteria"/>
</dbReference>